<feature type="repeat" description="WD" evidence="6">
    <location>
        <begin position="755"/>
        <end position="782"/>
    </location>
</feature>
<dbReference type="EMBL" id="JACAZH010000010">
    <property type="protein sequence ID" value="KAF7357334.1"/>
    <property type="molecule type" value="Genomic_DNA"/>
</dbReference>
<organism evidence="10 11">
    <name type="scientific">Mycena sanguinolenta</name>
    <dbReference type="NCBI Taxonomy" id="230812"/>
    <lineage>
        <taxon>Eukaryota</taxon>
        <taxon>Fungi</taxon>
        <taxon>Dikarya</taxon>
        <taxon>Basidiomycota</taxon>
        <taxon>Agaricomycotina</taxon>
        <taxon>Agaricomycetes</taxon>
        <taxon>Agaricomycetidae</taxon>
        <taxon>Agaricales</taxon>
        <taxon>Marasmiineae</taxon>
        <taxon>Mycenaceae</taxon>
        <taxon>Mycena</taxon>
    </lineage>
</organism>
<dbReference type="PANTHER" id="PTHR19879">
    <property type="entry name" value="TRANSCRIPTION INITIATION FACTOR TFIID"/>
    <property type="match status" value="1"/>
</dbReference>
<evidence type="ECO:0000256" key="3">
    <source>
        <dbReference type="ARBA" id="ARBA00022737"/>
    </source>
</evidence>
<dbReference type="CDD" id="cd00200">
    <property type="entry name" value="WD40"/>
    <property type="match status" value="1"/>
</dbReference>
<keyword evidence="11" id="KW-1185">Reference proteome</keyword>
<dbReference type="Proteomes" id="UP000623467">
    <property type="component" value="Unassembled WGS sequence"/>
</dbReference>
<dbReference type="GO" id="GO:0005524">
    <property type="term" value="F:ATP binding"/>
    <property type="evidence" value="ECO:0007669"/>
    <property type="project" value="InterPro"/>
</dbReference>
<evidence type="ECO:0000256" key="6">
    <source>
        <dbReference type="PROSITE-ProRule" id="PRU00221"/>
    </source>
</evidence>
<evidence type="ECO:0000256" key="2">
    <source>
        <dbReference type="ARBA" id="ARBA00022692"/>
    </source>
</evidence>
<dbReference type="InterPro" id="IPR011047">
    <property type="entry name" value="Quinoprotein_ADH-like_sf"/>
</dbReference>
<feature type="transmembrane region" description="Helical" evidence="8">
    <location>
        <begin position="267"/>
        <end position="286"/>
    </location>
</feature>
<dbReference type="PROSITE" id="PS50294">
    <property type="entry name" value="WD_REPEATS_REGION"/>
    <property type="match status" value="1"/>
</dbReference>
<evidence type="ECO:0000256" key="1">
    <source>
        <dbReference type="ARBA" id="ARBA00022574"/>
    </source>
</evidence>
<feature type="repeat" description="WD" evidence="6">
    <location>
        <begin position="824"/>
        <end position="865"/>
    </location>
</feature>
<keyword evidence="4 8" id="KW-1133">Transmembrane helix</keyword>
<dbReference type="SUPFAM" id="SSF50998">
    <property type="entry name" value="Quinoprotein alcohol dehydrogenase-like"/>
    <property type="match status" value="1"/>
</dbReference>
<keyword evidence="2 8" id="KW-0812">Transmembrane</keyword>
<dbReference type="InterPro" id="IPR020472">
    <property type="entry name" value="WD40_PAC1"/>
</dbReference>
<dbReference type="InterPro" id="IPR036640">
    <property type="entry name" value="ABC1_TM_sf"/>
</dbReference>
<dbReference type="InterPro" id="IPR015943">
    <property type="entry name" value="WD40/YVTN_repeat-like_dom_sf"/>
</dbReference>
<dbReference type="OrthoDB" id="3221808at2759"/>
<feature type="transmembrane region" description="Helical" evidence="8">
    <location>
        <begin position="167"/>
        <end position="191"/>
    </location>
</feature>
<dbReference type="InterPro" id="IPR019775">
    <property type="entry name" value="WD40_repeat_CS"/>
</dbReference>
<dbReference type="PROSITE" id="PS50082">
    <property type="entry name" value="WD_REPEATS_2"/>
    <property type="match status" value="3"/>
</dbReference>
<feature type="repeat" description="WD" evidence="6">
    <location>
        <begin position="866"/>
        <end position="899"/>
    </location>
</feature>
<dbReference type="InterPro" id="IPR001680">
    <property type="entry name" value="WD40_rpt"/>
</dbReference>
<dbReference type="SUPFAM" id="SSF90123">
    <property type="entry name" value="ABC transporter transmembrane region"/>
    <property type="match status" value="1"/>
</dbReference>
<dbReference type="Pfam" id="PF00400">
    <property type="entry name" value="WD40"/>
    <property type="match status" value="4"/>
</dbReference>
<feature type="domain" description="DUF6535" evidence="9">
    <location>
        <begin position="80"/>
        <end position="256"/>
    </location>
</feature>
<sequence>MHCCMLNGRAQAPSSLASCPESQIKESLRSKLHAALSRLTPLPLCHMPPAASMQLNPIPEKPTDKAPLAVVNDECNDADWKEVYEKVKRRDEAMMKDYDSEIDTLLVFAGLFSAVLTAFIVDVYQQLNIDYMQDSATILRALLQAQVSSQTVTAALSAPSASPSSTVIIVIALWFVSLVLSLLSALFSIFIKQWLHTYDKWTEVAHTNLQQGIMLRGFYQASFKHWRIPAIFTALGVLLQVALLLFVIGLVAYLWTLNFVVSSVLSFFALIMIVLSAVVIFLPVAYEDCPYKFPLAYVLLTWRRDSTERDWTERDIPLAKKHLHLDDKHRALARAIAQTALLLDIAPAELNSAISPPDSILHPPTRDQTLALVRARVHELSSESTCLLSNVITSNTILQSTLTEAEDAQLLVLWQITFSALLRPPKAILLALQHLEKRIKHGGSKMDENFVDVLVNCIMPRCCDLSDQVTGDELASELSRVALIVDTWAKSSTNALYAARISLKALTCAASRIPRDGSPSGLSPVTPYLDILDALASAVTAMENQVYQPEIKALRQRAEDQYNTLRDYHASFPCICCRGYKTSNTDEPRTVSFSSDGAQLYVGTDEIAAWELNPATGQSSAISTTGLPSSMSFQYANFTRDGKRVYWGSREGPLYIIKRDTGEALPLEGVGRGKRSRVAAVSHDEKCVLVVSETNSAALCDSSTGETFMTFEGHSKRVCRASFASALPPKKQVSPPSHEIRVDPSAPVEEAPMQPERPRLATTSCDNTVRIWDVENGSCVSIFDDLGVSVNDVCWSPDATLLAITSSNTVRVYDIAARDVHCVLSGHAKLVCGVTFSPNGELLASASSDKTVRIWSIAKKSCVAVLTAPTDDVNDVEFSPDGRFIAAAADDAVWVWDINPYSIYRPTNAVATITLRDVARRVIETGRRKKQKEKRENSADCSC</sequence>
<dbReference type="PROSITE" id="PS00678">
    <property type="entry name" value="WD_REPEATS_1"/>
    <property type="match status" value="1"/>
</dbReference>
<comment type="caution">
    <text evidence="10">The sequence shown here is derived from an EMBL/GenBank/DDBJ whole genome shotgun (WGS) entry which is preliminary data.</text>
</comment>
<reference evidence="10" key="1">
    <citation type="submission" date="2020-05" db="EMBL/GenBank/DDBJ databases">
        <title>Mycena genomes resolve the evolution of fungal bioluminescence.</title>
        <authorList>
            <person name="Tsai I.J."/>
        </authorList>
    </citation>
    <scope>NUCLEOTIDE SEQUENCE</scope>
    <source>
        <strain evidence="10">160909Yilan</strain>
    </source>
</reference>
<evidence type="ECO:0000256" key="5">
    <source>
        <dbReference type="ARBA" id="ARBA00023136"/>
    </source>
</evidence>
<evidence type="ECO:0000259" key="9">
    <source>
        <dbReference type="Pfam" id="PF20153"/>
    </source>
</evidence>
<dbReference type="Pfam" id="PF20153">
    <property type="entry name" value="DUF6535"/>
    <property type="match status" value="1"/>
</dbReference>
<dbReference type="SMART" id="SM00320">
    <property type="entry name" value="WD40"/>
    <property type="match status" value="4"/>
</dbReference>
<keyword evidence="5 8" id="KW-0472">Membrane</keyword>
<dbReference type="PRINTS" id="PR00320">
    <property type="entry name" value="GPROTEINBRPT"/>
</dbReference>
<dbReference type="PANTHER" id="PTHR19879:SF9">
    <property type="entry name" value="TRANSCRIPTION INITIATION FACTOR TFIID SUBUNIT 5"/>
    <property type="match status" value="1"/>
</dbReference>
<dbReference type="InterPro" id="IPR045338">
    <property type="entry name" value="DUF6535"/>
</dbReference>
<dbReference type="AlphaFoldDB" id="A0A8H6YFI3"/>
<evidence type="ECO:0000313" key="11">
    <source>
        <dbReference type="Proteomes" id="UP000623467"/>
    </source>
</evidence>
<evidence type="ECO:0000313" key="10">
    <source>
        <dbReference type="EMBL" id="KAF7357334.1"/>
    </source>
</evidence>
<keyword evidence="3" id="KW-0677">Repeat</keyword>
<name>A0A8H6YFI3_9AGAR</name>
<evidence type="ECO:0000256" key="8">
    <source>
        <dbReference type="SAM" id="Phobius"/>
    </source>
</evidence>
<protein>
    <submittedName>
        <fullName evidence="10">Zf-C3HC-domain-containing protein</fullName>
    </submittedName>
</protein>
<dbReference type="GO" id="GO:0016020">
    <property type="term" value="C:membrane"/>
    <property type="evidence" value="ECO:0007669"/>
    <property type="project" value="InterPro"/>
</dbReference>
<gene>
    <name evidence="10" type="ORF">MSAN_01329200</name>
</gene>
<keyword evidence="1 6" id="KW-0853">WD repeat</keyword>
<dbReference type="Gene3D" id="2.130.10.10">
    <property type="entry name" value="YVTN repeat-like/Quinoprotein amine dehydrogenase"/>
    <property type="match status" value="2"/>
</dbReference>
<evidence type="ECO:0000256" key="4">
    <source>
        <dbReference type="ARBA" id="ARBA00022989"/>
    </source>
</evidence>
<accession>A0A8H6YFI3</accession>
<feature type="transmembrane region" description="Helical" evidence="8">
    <location>
        <begin position="230"/>
        <end position="255"/>
    </location>
</feature>
<feature type="transmembrane region" description="Helical" evidence="8">
    <location>
        <begin position="104"/>
        <end position="124"/>
    </location>
</feature>
<proteinExistence type="predicted"/>
<feature type="region of interest" description="Disordered" evidence="7">
    <location>
        <begin position="729"/>
        <end position="760"/>
    </location>
</feature>
<evidence type="ECO:0000256" key="7">
    <source>
        <dbReference type="SAM" id="MobiDB-lite"/>
    </source>
</evidence>